<protein>
    <submittedName>
        <fullName evidence="1">Uncharacterized protein</fullName>
    </submittedName>
</protein>
<sequence length="81" mass="8736">MPSLPNDLSAPPVTLQWDLSLLSPLEGHPHGGDGDPHHRMAPIHPFGLWASLCPGLMPPQLPSNFPMPAVSTFQTIRLEPA</sequence>
<dbReference type="Proteomes" id="UP001279734">
    <property type="component" value="Unassembled WGS sequence"/>
</dbReference>
<evidence type="ECO:0000313" key="1">
    <source>
        <dbReference type="EMBL" id="GMH29745.1"/>
    </source>
</evidence>
<name>A0AAD3Y6Z7_NEPGR</name>
<gene>
    <name evidence="1" type="ORF">Nepgr_031588</name>
</gene>
<comment type="caution">
    <text evidence="1">The sequence shown here is derived from an EMBL/GenBank/DDBJ whole genome shotgun (WGS) entry which is preliminary data.</text>
</comment>
<reference evidence="1" key="1">
    <citation type="submission" date="2023-05" db="EMBL/GenBank/DDBJ databases">
        <title>Nepenthes gracilis genome sequencing.</title>
        <authorList>
            <person name="Fukushima K."/>
        </authorList>
    </citation>
    <scope>NUCLEOTIDE SEQUENCE</scope>
    <source>
        <strain evidence="1">SING2019-196</strain>
    </source>
</reference>
<dbReference type="AlphaFoldDB" id="A0AAD3Y6Z7"/>
<accession>A0AAD3Y6Z7</accession>
<proteinExistence type="predicted"/>
<organism evidence="1 2">
    <name type="scientific">Nepenthes gracilis</name>
    <name type="common">Slender pitcher plant</name>
    <dbReference type="NCBI Taxonomy" id="150966"/>
    <lineage>
        <taxon>Eukaryota</taxon>
        <taxon>Viridiplantae</taxon>
        <taxon>Streptophyta</taxon>
        <taxon>Embryophyta</taxon>
        <taxon>Tracheophyta</taxon>
        <taxon>Spermatophyta</taxon>
        <taxon>Magnoliopsida</taxon>
        <taxon>eudicotyledons</taxon>
        <taxon>Gunneridae</taxon>
        <taxon>Pentapetalae</taxon>
        <taxon>Caryophyllales</taxon>
        <taxon>Nepenthaceae</taxon>
        <taxon>Nepenthes</taxon>
    </lineage>
</organism>
<keyword evidence="2" id="KW-1185">Reference proteome</keyword>
<dbReference type="EMBL" id="BSYO01000037">
    <property type="protein sequence ID" value="GMH29745.1"/>
    <property type="molecule type" value="Genomic_DNA"/>
</dbReference>
<evidence type="ECO:0000313" key="2">
    <source>
        <dbReference type="Proteomes" id="UP001279734"/>
    </source>
</evidence>